<dbReference type="OMA" id="HTKELCN"/>
<proteinExistence type="predicted"/>
<dbReference type="GO" id="GO:0035556">
    <property type="term" value="P:intracellular signal transduction"/>
    <property type="evidence" value="ECO:0000318"/>
    <property type="project" value="GO_Central"/>
</dbReference>
<name>A0A2C9USZ1_MANES</name>
<dbReference type="InterPro" id="IPR032675">
    <property type="entry name" value="LRR_dom_sf"/>
</dbReference>
<evidence type="ECO:0000313" key="3">
    <source>
        <dbReference type="EMBL" id="OAY34494.1"/>
    </source>
</evidence>
<dbReference type="EMBL" id="CM004398">
    <property type="protein sequence ID" value="OAY34494.1"/>
    <property type="molecule type" value="Genomic_DNA"/>
</dbReference>
<dbReference type="PANTHER" id="PTHR47186">
    <property type="entry name" value="LEUCINE-RICH REPEAT-CONTAINING PROTEIN 57"/>
    <property type="match status" value="1"/>
</dbReference>
<protein>
    <recommendedName>
        <fullName evidence="2">Disease resistance R13L4/SHOC-2-like LRR domain-containing protein</fullName>
    </recommendedName>
</protein>
<reference evidence="3" key="1">
    <citation type="submission" date="2016-02" db="EMBL/GenBank/DDBJ databases">
        <title>WGS assembly of Manihot esculenta.</title>
        <authorList>
            <person name="Bredeson J.V."/>
            <person name="Prochnik S.E."/>
            <person name="Lyons J.B."/>
            <person name="Schmutz J."/>
            <person name="Grimwood J."/>
            <person name="Vrebalov J."/>
            <person name="Bart R.S."/>
            <person name="Amuge T."/>
            <person name="Ferguson M.E."/>
            <person name="Green R."/>
            <person name="Putnam N."/>
            <person name="Stites J."/>
            <person name="Rounsley S."/>
            <person name="Rokhsar D.S."/>
        </authorList>
    </citation>
    <scope>NUCLEOTIDE SEQUENCE [LARGE SCALE GENOMIC DNA]</scope>
    <source>
        <tissue evidence="3">Leaf</tissue>
    </source>
</reference>
<accession>A0A2C9USZ1</accession>
<dbReference type="Pfam" id="PF23598">
    <property type="entry name" value="LRR_14"/>
    <property type="match status" value="1"/>
</dbReference>
<organism evidence="3">
    <name type="scientific">Manihot esculenta</name>
    <name type="common">Cassava</name>
    <name type="synonym">Jatropha manihot</name>
    <dbReference type="NCBI Taxonomy" id="3983"/>
    <lineage>
        <taxon>Eukaryota</taxon>
        <taxon>Viridiplantae</taxon>
        <taxon>Streptophyta</taxon>
        <taxon>Embryophyta</taxon>
        <taxon>Tracheophyta</taxon>
        <taxon>Spermatophyta</taxon>
        <taxon>Magnoliopsida</taxon>
        <taxon>eudicotyledons</taxon>
        <taxon>Gunneridae</taxon>
        <taxon>Pentapetalae</taxon>
        <taxon>rosids</taxon>
        <taxon>fabids</taxon>
        <taxon>Malpighiales</taxon>
        <taxon>Euphorbiaceae</taxon>
        <taxon>Crotonoideae</taxon>
        <taxon>Manihoteae</taxon>
        <taxon>Manihot</taxon>
    </lineage>
</organism>
<dbReference type="Gene3D" id="3.80.10.10">
    <property type="entry name" value="Ribonuclease Inhibitor"/>
    <property type="match status" value="1"/>
</dbReference>
<evidence type="ECO:0000259" key="2">
    <source>
        <dbReference type="Pfam" id="PF23598"/>
    </source>
</evidence>
<dbReference type="SUPFAM" id="SSF52058">
    <property type="entry name" value="L domain-like"/>
    <property type="match status" value="1"/>
</dbReference>
<gene>
    <name evidence="3" type="ORF">MANES_12G024600</name>
</gene>
<evidence type="ECO:0000256" key="1">
    <source>
        <dbReference type="ARBA" id="ARBA00022737"/>
    </source>
</evidence>
<dbReference type="AlphaFoldDB" id="A0A2C9USZ1"/>
<dbReference type="OrthoDB" id="850200at2759"/>
<dbReference type="STRING" id="3983.A0A2C9USZ1"/>
<dbReference type="InterPro" id="IPR055414">
    <property type="entry name" value="LRR_R13L4/SHOC2-like"/>
</dbReference>
<dbReference type="PANTHER" id="PTHR47186:SF12">
    <property type="entry name" value="NB-ARC DOMAIN-CONTAINING PROTEIN"/>
    <property type="match status" value="1"/>
</dbReference>
<keyword evidence="1" id="KW-0677">Repeat</keyword>
<sequence>MPYLYFTRQSGHRIESFFWEVPEDDVAAGTSITQGESSSTAVSDDDRQTSPLATFKSNYANLPDYLKRCLDYFCIVTRRASIDEKGKLIRLLLAECLVPEKAGEIMEDLAEEIIGELIHLGMLTEYFHPDFFKVPYEYEELCLFEVDEQYFVSEAPNFPVRAVIKDDGNNTLPSFTNLQVRSLFVTTAERRGLHSSSASPTRDLSQAYMQTICSLQSLLVLNIDGRIEYLPDEVGDLVQLRYLALSNSKLNELPKTLGNLQKLQTLDIRLMSRNLRELPLEVLTIQNLRHLVMSRCINNGEVRVPKEIGKLTNLHSCHGVYAGGGIASELSRLTQLRELSVKRVSEDHASELYAAIMKMENLLSVKLEAETNCYSIGKRYTFLPEFDLFSPPSLLQVVNLRGTLVEIPIWLSSMSNLTRLDLSYSYLTATPTTDIQFLPNLKHLGLWQAYKAKLLGKEFCQAGGFPALQTLIIDSRFLEHWIEIVNGAFPSLKSLTLRCTRLRFLPEGLQNISTLEELWLSTVHGDLARRLKSTENYKIKHILKLRAYFEGGKFIYEGSPEEVLQHA</sequence>
<feature type="domain" description="Disease resistance R13L4/SHOC-2-like LRR" evidence="2">
    <location>
        <begin position="209"/>
        <end position="522"/>
    </location>
</feature>